<gene>
    <name evidence="1" type="ORF">J2X05_003530</name>
</gene>
<keyword evidence="2" id="KW-1185">Reference proteome</keyword>
<protein>
    <submittedName>
        <fullName evidence="1">Uncharacterized protein</fullName>
    </submittedName>
</protein>
<comment type="caution">
    <text evidence="1">The sequence shown here is derived from an EMBL/GenBank/DDBJ whole genome shotgun (WGS) entry which is preliminary data.</text>
</comment>
<name>A0ABU1V253_9GAMM</name>
<reference evidence="1 2" key="1">
    <citation type="submission" date="2023-07" db="EMBL/GenBank/DDBJ databases">
        <title>Sorghum-associated microbial communities from plants grown in Nebraska, USA.</title>
        <authorList>
            <person name="Schachtman D."/>
        </authorList>
    </citation>
    <scope>NUCLEOTIDE SEQUENCE [LARGE SCALE GENOMIC DNA]</scope>
    <source>
        <strain evidence="1 2">BE190</strain>
    </source>
</reference>
<evidence type="ECO:0000313" key="1">
    <source>
        <dbReference type="EMBL" id="MDR7091495.1"/>
    </source>
</evidence>
<proteinExistence type="predicted"/>
<organism evidence="1 2">
    <name type="scientific">Cellvibrio fibrivorans</name>
    <dbReference type="NCBI Taxonomy" id="126350"/>
    <lineage>
        <taxon>Bacteria</taxon>
        <taxon>Pseudomonadati</taxon>
        <taxon>Pseudomonadota</taxon>
        <taxon>Gammaproteobacteria</taxon>
        <taxon>Cellvibrionales</taxon>
        <taxon>Cellvibrionaceae</taxon>
        <taxon>Cellvibrio</taxon>
    </lineage>
</organism>
<sequence>MLVIFFMLHPQHFMTAPDHPLKSAVLFDMTNAEFSLLFYVLLPHING</sequence>
<evidence type="ECO:0000313" key="2">
    <source>
        <dbReference type="Proteomes" id="UP001253595"/>
    </source>
</evidence>
<accession>A0ABU1V253</accession>
<dbReference type="Proteomes" id="UP001253595">
    <property type="component" value="Unassembled WGS sequence"/>
</dbReference>
<dbReference type="EMBL" id="JAVDVX010000007">
    <property type="protein sequence ID" value="MDR7091495.1"/>
    <property type="molecule type" value="Genomic_DNA"/>
</dbReference>